<dbReference type="Proteomes" id="UP000245768">
    <property type="component" value="Unassembled WGS sequence"/>
</dbReference>
<dbReference type="RefSeq" id="XP_025377581.1">
    <property type="nucleotide sequence ID" value="XM_025521681.1"/>
</dbReference>
<evidence type="ECO:0000256" key="1">
    <source>
        <dbReference type="SAM" id="MobiDB-lite"/>
    </source>
</evidence>
<name>A0A316YQS5_9BASI</name>
<dbReference type="GeneID" id="37043597"/>
<organism evidence="2 3">
    <name type="scientific">Acaromyces ingoldii</name>
    <dbReference type="NCBI Taxonomy" id="215250"/>
    <lineage>
        <taxon>Eukaryota</taxon>
        <taxon>Fungi</taxon>
        <taxon>Dikarya</taxon>
        <taxon>Basidiomycota</taxon>
        <taxon>Ustilaginomycotina</taxon>
        <taxon>Exobasidiomycetes</taxon>
        <taxon>Exobasidiales</taxon>
        <taxon>Cryptobasidiaceae</taxon>
        <taxon>Acaromyces</taxon>
    </lineage>
</organism>
<feature type="region of interest" description="Disordered" evidence="1">
    <location>
        <begin position="1"/>
        <end position="22"/>
    </location>
</feature>
<proteinExistence type="predicted"/>
<accession>A0A316YQS5</accession>
<protein>
    <submittedName>
        <fullName evidence="2">Uncharacterized protein</fullName>
    </submittedName>
</protein>
<reference evidence="2" key="1">
    <citation type="journal article" date="2018" name="Mol. Biol. Evol.">
        <title>Broad Genomic Sampling Reveals a Smut Pathogenic Ancestry of the Fungal Clade Ustilaginomycotina.</title>
        <authorList>
            <person name="Kijpornyongpan T."/>
            <person name="Mondo S.J."/>
            <person name="Barry K."/>
            <person name="Sandor L."/>
            <person name="Lee J."/>
            <person name="Lipzen A."/>
            <person name="Pangilinan J."/>
            <person name="LaButti K."/>
            <person name="Hainaut M."/>
            <person name="Henrissat B."/>
            <person name="Grigoriev I.V."/>
            <person name="Spatafora J.W."/>
            <person name="Aime M.C."/>
        </authorList>
    </citation>
    <scope>NUCLEOTIDE SEQUENCE [LARGE SCALE GENOMIC DNA]</scope>
    <source>
        <strain evidence="2">MCA 4198</strain>
    </source>
</reference>
<gene>
    <name evidence="2" type="ORF">FA10DRAFT_266869</name>
</gene>
<sequence>MLSWGSIWRSGQDPAPAPKRSTIVKTRTQHVEVIGGIASRRQRRGPTQEQLGPPRLPSELITHIVLLAALLIHNDDRGQTLELARVDRHSHRAILNYVLLPQVDLYGVAQVEAFAAQLQSNALNIQSSARRVRRLNVVRSRTYAGQRRGRSEHTSLYSDIMAAMHFEKATLAPLQTILSYCTDVRHLSLDCTARVLDARSDGEPGGLSMRPIDLSLARRNLEELDTLQSVYGGDLNEKLWESSFSPWTNLTHLQLHGPRFRMTASTAVSLSHLTKLKHIGLIMPLIVPPASTPTSLDIQDSSANALYQTAKDQLGRPSVLQLLVNLLGEQLESLLVVAHDVEDYVGNIQRVGSWVNALHQRRRRKWRRDVSRMRWEDDETRRTRVDLVTARAHTRLTGPAIDVHPTTYSKWMLERARLGLQWTFDEGEVPFRLAEADEDLVISCKRDSWEMPIEWVKERPLEDNSTRADDDMARRWLGLPEADNQVSGAFEVTTPEADGEVLGIDNLD</sequence>
<evidence type="ECO:0000313" key="2">
    <source>
        <dbReference type="EMBL" id="PWN90383.1"/>
    </source>
</evidence>
<dbReference type="OrthoDB" id="3360290at2759"/>
<dbReference type="EMBL" id="KZ819636">
    <property type="protein sequence ID" value="PWN90383.1"/>
    <property type="molecule type" value="Genomic_DNA"/>
</dbReference>
<evidence type="ECO:0000313" key="3">
    <source>
        <dbReference type="Proteomes" id="UP000245768"/>
    </source>
</evidence>
<keyword evidence="3" id="KW-1185">Reference proteome</keyword>
<dbReference type="AlphaFoldDB" id="A0A316YQS5"/>
<dbReference type="InParanoid" id="A0A316YQS5"/>